<comment type="caution">
    <text evidence="1">The sequence shown here is derived from an EMBL/GenBank/DDBJ whole genome shotgun (WGS) entry which is preliminary data.</text>
</comment>
<proteinExistence type="predicted"/>
<evidence type="ECO:0000313" key="1">
    <source>
        <dbReference type="EMBL" id="MFC0513877.1"/>
    </source>
</evidence>
<evidence type="ECO:0000313" key="2">
    <source>
        <dbReference type="Proteomes" id="UP001589828"/>
    </source>
</evidence>
<keyword evidence="2" id="KW-1185">Reference proteome</keyword>
<gene>
    <name evidence="1" type="ORF">ACFFGT_06690</name>
</gene>
<dbReference type="RefSeq" id="WP_377021738.1">
    <property type="nucleotide sequence ID" value="NZ_JBHLTS010000018.1"/>
</dbReference>
<organism evidence="1 2">
    <name type="scientific">Mucilaginibacter angelicae</name>
    <dbReference type="NCBI Taxonomy" id="869718"/>
    <lineage>
        <taxon>Bacteria</taxon>
        <taxon>Pseudomonadati</taxon>
        <taxon>Bacteroidota</taxon>
        <taxon>Sphingobacteriia</taxon>
        <taxon>Sphingobacteriales</taxon>
        <taxon>Sphingobacteriaceae</taxon>
        <taxon>Mucilaginibacter</taxon>
    </lineage>
</organism>
<reference evidence="1 2" key="1">
    <citation type="submission" date="2024-09" db="EMBL/GenBank/DDBJ databases">
        <authorList>
            <person name="Sun Q."/>
            <person name="Mori K."/>
        </authorList>
    </citation>
    <scope>NUCLEOTIDE SEQUENCE [LARGE SCALE GENOMIC DNA]</scope>
    <source>
        <strain evidence="1 2">NCAIM B.02415</strain>
    </source>
</reference>
<sequence>MIVFAGAGICYFTLISLTKLIKPFSDTCFEALKGRALHHAEFDSEFFDTEILKDLIIEKTGHEINLYALNKAFGIIPARFKPSPYTLDVLAIYCGYIGWDDFCVMADKWILPTM</sequence>
<dbReference type="Proteomes" id="UP001589828">
    <property type="component" value="Unassembled WGS sequence"/>
</dbReference>
<protein>
    <submittedName>
        <fullName evidence="1">Uncharacterized protein</fullName>
    </submittedName>
</protein>
<dbReference type="EMBL" id="JBHLTS010000018">
    <property type="protein sequence ID" value="MFC0513877.1"/>
    <property type="molecule type" value="Genomic_DNA"/>
</dbReference>
<accession>A0ABV6L2D1</accession>
<name>A0ABV6L2D1_9SPHI</name>